<proteinExistence type="predicted"/>
<dbReference type="InterPro" id="IPR015421">
    <property type="entry name" value="PyrdxlP-dep_Trfase_major"/>
</dbReference>
<evidence type="ECO:0000313" key="1">
    <source>
        <dbReference type="EMBL" id="CAB4939676.1"/>
    </source>
</evidence>
<dbReference type="Pfam" id="PF01041">
    <property type="entry name" value="DegT_DnrJ_EryC1"/>
    <property type="match status" value="1"/>
</dbReference>
<dbReference type="GO" id="GO:0000271">
    <property type="term" value="P:polysaccharide biosynthetic process"/>
    <property type="evidence" value="ECO:0007669"/>
    <property type="project" value="TreeGrafter"/>
</dbReference>
<accession>A0A6J7J985</accession>
<name>A0A6J7J985_9ZZZZ</name>
<dbReference type="GO" id="GO:0008483">
    <property type="term" value="F:transaminase activity"/>
    <property type="evidence" value="ECO:0007669"/>
    <property type="project" value="TreeGrafter"/>
</dbReference>
<protein>
    <submittedName>
        <fullName evidence="1">Unannotated protein</fullName>
    </submittedName>
</protein>
<dbReference type="PIRSF" id="PIRSF000390">
    <property type="entry name" value="PLP_StrS"/>
    <property type="match status" value="1"/>
</dbReference>
<gene>
    <name evidence="1" type="ORF">UFOPK3773_00775</name>
</gene>
<dbReference type="CDD" id="cd00616">
    <property type="entry name" value="AHBA_syn"/>
    <property type="match status" value="1"/>
</dbReference>
<dbReference type="InterPro" id="IPR000653">
    <property type="entry name" value="DegT/StrS_aminotransferase"/>
</dbReference>
<dbReference type="GO" id="GO:0030170">
    <property type="term" value="F:pyridoxal phosphate binding"/>
    <property type="evidence" value="ECO:0007669"/>
    <property type="project" value="TreeGrafter"/>
</dbReference>
<dbReference type="InterPro" id="IPR015422">
    <property type="entry name" value="PyrdxlP-dep_Trfase_small"/>
</dbReference>
<dbReference type="Gene3D" id="3.90.1150.10">
    <property type="entry name" value="Aspartate Aminotransferase, domain 1"/>
    <property type="match status" value="1"/>
</dbReference>
<dbReference type="AlphaFoldDB" id="A0A6J7J985"/>
<dbReference type="EMBL" id="CAFBNF010000064">
    <property type="protein sequence ID" value="CAB4939676.1"/>
    <property type="molecule type" value="Genomic_DNA"/>
</dbReference>
<organism evidence="1">
    <name type="scientific">freshwater metagenome</name>
    <dbReference type="NCBI Taxonomy" id="449393"/>
    <lineage>
        <taxon>unclassified sequences</taxon>
        <taxon>metagenomes</taxon>
        <taxon>ecological metagenomes</taxon>
    </lineage>
</organism>
<dbReference type="PANTHER" id="PTHR30244">
    <property type="entry name" value="TRANSAMINASE"/>
    <property type="match status" value="1"/>
</dbReference>
<sequence length="378" mass="40498">MGASRLYLSPPDCGDLEAKAVEGAVRSGWVAPLGPEVDAFESEIARFSGRTHAVALSSGTAALHLGLNALHVGAGQDVVVPTLTFGATAFAVTYTGASPVFLDVEPTSWNLDPNLLAAFLSERAAAGTLPRAVITVDVFGRTCDYDRIMPICEEYGVPVLADSAEALGAMHGSRPAGSFGKAAVFSFNGNKIMTTSGGGMLVTDDAELAAKARFWATQSRESFPWYEHEEIGFNYRMSNILAALGRVQLSRLPEMIVRRRSIRDRYADALSGVDGVSVMGDPPWGQGNGWLTTMIFDLALHPDAPRRVREALEARNIESRPIWKPMHLQPVFAGAESLLTGVADRAFKTGLCLPSGSAMCDDDIERVVEGILAELDVR</sequence>
<reference evidence="1" key="1">
    <citation type="submission" date="2020-05" db="EMBL/GenBank/DDBJ databases">
        <authorList>
            <person name="Chiriac C."/>
            <person name="Salcher M."/>
            <person name="Ghai R."/>
            <person name="Kavagutti S V."/>
        </authorList>
    </citation>
    <scope>NUCLEOTIDE SEQUENCE</scope>
</reference>
<dbReference type="SUPFAM" id="SSF53383">
    <property type="entry name" value="PLP-dependent transferases"/>
    <property type="match status" value="1"/>
</dbReference>
<dbReference type="InterPro" id="IPR015424">
    <property type="entry name" value="PyrdxlP-dep_Trfase"/>
</dbReference>
<dbReference type="PANTHER" id="PTHR30244:SF34">
    <property type="entry name" value="DTDP-4-AMINO-4,6-DIDEOXYGALACTOSE TRANSAMINASE"/>
    <property type="match status" value="1"/>
</dbReference>
<dbReference type="Gene3D" id="3.40.640.10">
    <property type="entry name" value="Type I PLP-dependent aspartate aminotransferase-like (Major domain)"/>
    <property type="match status" value="1"/>
</dbReference>